<dbReference type="KEGG" id="vck:PG915_04135"/>
<dbReference type="GO" id="GO:0043683">
    <property type="term" value="P:type IV pilus assembly"/>
    <property type="evidence" value="ECO:0007669"/>
    <property type="project" value="InterPro"/>
</dbReference>
<dbReference type="EMBL" id="CP115920">
    <property type="protein sequence ID" value="XCD16749.1"/>
    <property type="molecule type" value="Genomic_DNA"/>
</dbReference>
<accession>A0AAU8BL75</accession>
<feature type="transmembrane region" description="Helical" evidence="1">
    <location>
        <begin position="12"/>
        <end position="33"/>
    </location>
</feature>
<dbReference type="InterPro" id="IPR031982">
    <property type="entry name" value="PilE-like"/>
</dbReference>
<gene>
    <name evidence="2" type="ORF">PG915_04135</name>
</gene>
<dbReference type="InterPro" id="IPR045584">
    <property type="entry name" value="Pilin-like"/>
</dbReference>
<dbReference type="Pfam" id="PF07963">
    <property type="entry name" value="N_methyl"/>
    <property type="match status" value="1"/>
</dbReference>
<evidence type="ECO:0000313" key="2">
    <source>
        <dbReference type="EMBL" id="XCD16749.1"/>
    </source>
</evidence>
<dbReference type="Pfam" id="PF16732">
    <property type="entry name" value="ComP_DUS"/>
    <property type="match status" value="1"/>
</dbReference>
<protein>
    <submittedName>
        <fullName evidence="2">Type IV pilin protein</fullName>
    </submittedName>
</protein>
<dbReference type="Gene3D" id="3.30.700.10">
    <property type="entry name" value="Glycoprotein, Type 4 Pilin"/>
    <property type="match status" value="1"/>
</dbReference>
<proteinExistence type="predicted"/>
<dbReference type="AlphaFoldDB" id="A0AAU8BL75"/>
<evidence type="ECO:0000256" key="1">
    <source>
        <dbReference type="SAM" id="Phobius"/>
    </source>
</evidence>
<keyword evidence="1" id="KW-1133">Transmembrane helix</keyword>
<sequence length="138" mass="14987">MKCKQGGSRQRGLTLIELLITLAILGILTSVAYPNYTQQVRESHRMIALGDLLEMQLELERTYSSGYNFASVISGGSCTVCESQVNRYQFEVVSSAGAAYTIKAIAQTTTTQSDDTCLGADKTMSLTSNGDVTPLECW</sequence>
<organism evidence="2">
    <name type="scientific">Vibrio chaetopteri</name>
    <dbReference type="NCBI Taxonomy" id="3016528"/>
    <lineage>
        <taxon>Bacteria</taxon>
        <taxon>Pseudomonadati</taxon>
        <taxon>Pseudomonadota</taxon>
        <taxon>Gammaproteobacteria</taxon>
        <taxon>Vibrionales</taxon>
        <taxon>Vibrionaceae</taxon>
        <taxon>Vibrio</taxon>
    </lineage>
</organism>
<reference evidence="2" key="1">
    <citation type="submission" date="2023-01" db="EMBL/GenBank/DDBJ databases">
        <title>Vibrio sp. CB1-14 genome sequencing.</title>
        <authorList>
            <person name="Otstavnykh N."/>
            <person name="Isaeva M."/>
            <person name="Meleshko D."/>
        </authorList>
    </citation>
    <scope>NUCLEOTIDE SEQUENCE</scope>
    <source>
        <strain evidence="2">CB1-14</strain>
    </source>
</reference>
<dbReference type="InterPro" id="IPR012902">
    <property type="entry name" value="N_methyl_site"/>
</dbReference>
<keyword evidence="1" id="KW-0812">Transmembrane</keyword>
<keyword evidence="1" id="KW-0472">Membrane</keyword>
<dbReference type="NCBIfam" id="TIGR02532">
    <property type="entry name" value="IV_pilin_GFxxxE"/>
    <property type="match status" value="1"/>
</dbReference>
<name>A0AAU8BL75_9VIBR</name>
<dbReference type="RefSeq" id="WP_353497982.1">
    <property type="nucleotide sequence ID" value="NZ_CP115920.1"/>
</dbReference>
<dbReference type="PROSITE" id="PS00409">
    <property type="entry name" value="PROKAR_NTER_METHYL"/>
    <property type="match status" value="1"/>
</dbReference>
<dbReference type="SUPFAM" id="SSF54523">
    <property type="entry name" value="Pili subunits"/>
    <property type="match status" value="1"/>
</dbReference>